<dbReference type="InterPro" id="IPR030661">
    <property type="entry name" value="Uba2"/>
</dbReference>
<feature type="domain" description="Ubiquitin-activating enzyme SCCH" evidence="15">
    <location>
        <begin position="168"/>
        <end position="268"/>
    </location>
</feature>
<dbReference type="GO" id="GO:0005737">
    <property type="term" value="C:cytoplasm"/>
    <property type="evidence" value="ECO:0007669"/>
    <property type="project" value="TreeGrafter"/>
</dbReference>
<evidence type="ECO:0000256" key="1">
    <source>
        <dbReference type="ARBA" id="ARBA00004718"/>
    </source>
</evidence>
<keyword evidence="5" id="KW-0833">Ubl conjugation pathway</keyword>
<feature type="binding site" evidence="10">
    <location>
        <position position="423"/>
    </location>
    <ligand>
        <name>Zn(2+)</name>
        <dbReference type="ChEBI" id="CHEBI:29105"/>
    </ligand>
</feature>
<feature type="binding site" evidence="10">
    <location>
        <position position="149"/>
    </location>
    <ligand>
        <name>Zn(2+)</name>
        <dbReference type="ChEBI" id="CHEBI:29105"/>
    </ligand>
</feature>
<dbReference type="STRING" id="763665.A0A2G5B7X3"/>
<evidence type="ECO:0000259" key="15">
    <source>
        <dbReference type="Pfam" id="PF10585"/>
    </source>
</evidence>
<evidence type="ECO:0000256" key="4">
    <source>
        <dbReference type="ARBA" id="ARBA00022741"/>
    </source>
</evidence>
<dbReference type="InterPro" id="IPR000594">
    <property type="entry name" value="ThiF_NAD_FAD-bd"/>
</dbReference>
<evidence type="ECO:0000256" key="7">
    <source>
        <dbReference type="ARBA" id="ARBA00022840"/>
    </source>
</evidence>
<accession>A0A2G5B7X3</accession>
<evidence type="ECO:0000259" key="14">
    <source>
        <dbReference type="Pfam" id="PF00899"/>
    </source>
</evidence>
<dbReference type="InterPro" id="IPR033127">
    <property type="entry name" value="UBQ-activ_enz_E1_Cys_AS"/>
</dbReference>
<feature type="binding site" evidence="9">
    <location>
        <begin position="12"/>
        <end position="17"/>
    </location>
    <ligand>
        <name>ATP</name>
        <dbReference type="ChEBI" id="CHEBI:30616"/>
    </ligand>
</feature>
<reference evidence="16 17" key="1">
    <citation type="journal article" date="2015" name="Genome Biol. Evol.">
        <title>Phylogenomic analyses indicate that early fungi evolved digesting cell walls of algal ancestors of land plants.</title>
        <authorList>
            <person name="Chang Y."/>
            <person name="Wang S."/>
            <person name="Sekimoto S."/>
            <person name="Aerts A.L."/>
            <person name="Choi C."/>
            <person name="Clum A."/>
            <person name="LaButti K.M."/>
            <person name="Lindquist E.A."/>
            <person name="Yee Ngan C."/>
            <person name="Ohm R.A."/>
            <person name="Salamov A.A."/>
            <person name="Grigoriev I.V."/>
            <person name="Spatafora J.W."/>
            <person name="Berbee M.L."/>
        </authorList>
    </citation>
    <scope>NUCLEOTIDE SEQUENCE [LARGE SCALE GENOMIC DNA]</scope>
    <source>
        <strain evidence="16 17">NRRL 1564</strain>
    </source>
</reference>
<dbReference type="PANTHER" id="PTHR10953">
    <property type="entry name" value="UBIQUITIN-ACTIVATING ENZYME E1"/>
    <property type="match status" value="1"/>
</dbReference>
<evidence type="ECO:0000256" key="10">
    <source>
        <dbReference type="PIRSR" id="PIRSR039133-3"/>
    </source>
</evidence>
<dbReference type="UniPathway" id="UPA00886"/>
<keyword evidence="13" id="KW-1133">Transmembrane helix</keyword>
<evidence type="ECO:0000256" key="13">
    <source>
        <dbReference type="SAM" id="Phobius"/>
    </source>
</evidence>
<feature type="binding site" evidence="9">
    <location>
        <begin position="105"/>
        <end position="110"/>
    </location>
    <ligand>
        <name>ATP</name>
        <dbReference type="ChEBI" id="CHEBI:30616"/>
    </ligand>
</feature>
<keyword evidence="13" id="KW-0472">Membrane</keyword>
<proteinExistence type="inferred from homology"/>
<dbReference type="Pfam" id="PF00899">
    <property type="entry name" value="ThiF"/>
    <property type="match status" value="1"/>
</dbReference>
<dbReference type="InterPro" id="IPR023318">
    <property type="entry name" value="Ub_act_enz_dom_a_sf"/>
</dbReference>
<sequence>SRVSSARLLVVGAGGIGCELLKDLSMTGFQHIHAIDLDTIDLSNLNRQFLFQRKHIKRPKAEVAIKAIKDFNSGIDATASQANIKEPDYDVDWFSSFDLVLNALDNLDARRHVNTMCLAAHVPLIESGTAGYLGQVTVISGGKTECFECQPKAAERKTYPVCTIRSTPSAPIHCIVWAKDYLFAQLFGERVNEAEDDQGMNAEEKAENMEELKQLREESKALSRLTEAMGTAGFPKAVFEKVFTEDIARLLSMKDMWEHRRPPTKLDFVALQELVSAEFDPAHPDDQSILPIEDSCALFVHAANRLADRILDQQKQGGQGFLSFDKDDEDALNFVAATANLRSQAFGIEQKSIFAIKAMAGNIIPAIATTNAIVAGMMVMQAIMVLSRRMAECHTAYVSYNSKRARSIVKEPLATPNPRCPICRRRYLTLRVADCSQTTLGDVLAHVASLNGTDRDLQLGDDIAVVEGSRILYDPDFEDNMGESLKSLGIIPGRMVTLTNEDDD</sequence>
<dbReference type="GO" id="GO:0046872">
    <property type="term" value="F:metal ion binding"/>
    <property type="evidence" value="ECO:0007669"/>
    <property type="project" value="UniProtKB-KW"/>
</dbReference>
<gene>
    <name evidence="16" type="ORF">COEREDRAFT_27225</name>
</gene>
<dbReference type="InterPro" id="IPR035985">
    <property type="entry name" value="Ubiquitin-activating_enz"/>
</dbReference>
<dbReference type="GO" id="GO:0005524">
    <property type="term" value="F:ATP binding"/>
    <property type="evidence" value="ECO:0007669"/>
    <property type="project" value="UniProtKB-KW"/>
</dbReference>
<dbReference type="Gene3D" id="3.50.50.80">
    <property type="entry name" value="Ubiquitin-activating enzyme E1, inactive adenylation domain, subdomain 1"/>
    <property type="match status" value="1"/>
</dbReference>
<dbReference type="AlphaFoldDB" id="A0A2G5B7X3"/>
<feature type="binding site" evidence="10">
    <location>
        <position position="420"/>
    </location>
    <ligand>
        <name>Zn(2+)</name>
        <dbReference type="ChEBI" id="CHEBI:29105"/>
    </ligand>
</feature>
<dbReference type="SUPFAM" id="SSF69572">
    <property type="entry name" value="Activating enzymes of the ubiquitin-like proteins"/>
    <property type="match status" value="1"/>
</dbReference>
<feature type="binding site" evidence="9">
    <location>
        <position position="36"/>
    </location>
    <ligand>
        <name>ATP</name>
        <dbReference type="ChEBI" id="CHEBI:30616"/>
    </ligand>
</feature>
<keyword evidence="6 10" id="KW-0862">Zinc</keyword>
<dbReference type="Proteomes" id="UP000242474">
    <property type="component" value="Unassembled WGS sequence"/>
</dbReference>
<feature type="binding site" evidence="10">
    <location>
        <position position="146"/>
    </location>
    <ligand>
        <name>Zn(2+)</name>
        <dbReference type="ChEBI" id="CHEBI:29105"/>
    </ligand>
</feature>
<dbReference type="EMBL" id="KZ303510">
    <property type="protein sequence ID" value="PIA15082.1"/>
    <property type="molecule type" value="Genomic_DNA"/>
</dbReference>
<keyword evidence="13" id="KW-0812">Transmembrane</keyword>
<evidence type="ECO:0000256" key="5">
    <source>
        <dbReference type="ARBA" id="ARBA00022786"/>
    </source>
</evidence>
<evidence type="ECO:0000256" key="2">
    <source>
        <dbReference type="ARBA" id="ARBA00005673"/>
    </source>
</evidence>
<keyword evidence="17" id="KW-1185">Reference proteome</keyword>
<feature type="transmembrane region" description="Helical" evidence="13">
    <location>
        <begin position="359"/>
        <end position="380"/>
    </location>
</feature>
<feature type="binding site" evidence="9">
    <location>
        <position position="60"/>
    </location>
    <ligand>
        <name>ATP</name>
        <dbReference type="ChEBI" id="CHEBI:30616"/>
    </ligand>
</feature>
<feature type="non-terminal residue" evidence="16">
    <location>
        <position position="504"/>
    </location>
</feature>
<dbReference type="PIRSF" id="PIRSF039133">
    <property type="entry name" value="SUMO_E1B"/>
    <property type="match status" value="1"/>
</dbReference>
<feature type="binding site" evidence="9">
    <location>
        <begin position="44"/>
        <end position="47"/>
    </location>
    <ligand>
        <name>ATP</name>
        <dbReference type="ChEBI" id="CHEBI:30616"/>
    </ligand>
</feature>
<dbReference type="Gene3D" id="1.10.10.520">
    <property type="entry name" value="Ubiquitin activating enzymes (Uba3). Chain: B, domain 2"/>
    <property type="match status" value="1"/>
</dbReference>
<dbReference type="GO" id="GO:0031510">
    <property type="term" value="C:SUMO activating enzyme complex"/>
    <property type="evidence" value="ECO:0007669"/>
    <property type="project" value="TreeGrafter"/>
</dbReference>
<organism evidence="16 17">
    <name type="scientific">Coemansia reversa (strain ATCC 12441 / NRRL 1564)</name>
    <dbReference type="NCBI Taxonomy" id="763665"/>
    <lineage>
        <taxon>Eukaryota</taxon>
        <taxon>Fungi</taxon>
        <taxon>Fungi incertae sedis</taxon>
        <taxon>Zoopagomycota</taxon>
        <taxon>Kickxellomycotina</taxon>
        <taxon>Kickxellomycetes</taxon>
        <taxon>Kickxellales</taxon>
        <taxon>Kickxellaceae</taxon>
        <taxon>Coemansia</taxon>
    </lineage>
</organism>
<keyword evidence="7 9" id="KW-0067">ATP-binding</keyword>
<evidence type="ECO:0008006" key="18">
    <source>
        <dbReference type="Google" id="ProtNLM"/>
    </source>
</evidence>
<name>A0A2G5B7X3_COERN</name>
<dbReference type="InterPro" id="IPR042449">
    <property type="entry name" value="Ub-E1_IAD_1"/>
</dbReference>
<dbReference type="Pfam" id="PF10585">
    <property type="entry name" value="UBA_E1_SCCH"/>
    <property type="match status" value="1"/>
</dbReference>
<evidence type="ECO:0000256" key="12">
    <source>
        <dbReference type="SAM" id="Coils"/>
    </source>
</evidence>
<feature type="active site" description="Glycyl thioester intermediate" evidence="8 11">
    <location>
        <position position="162"/>
    </location>
</feature>
<evidence type="ECO:0000256" key="11">
    <source>
        <dbReference type="PROSITE-ProRule" id="PRU10132"/>
    </source>
</evidence>
<keyword evidence="12" id="KW-0175">Coiled coil</keyword>
<keyword evidence="3 10" id="KW-0479">Metal-binding</keyword>
<feature type="coiled-coil region" evidence="12">
    <location>
        <begin position="192"/>
        <end position="225"/>
    </location>
</feature>
<evidence type="ECO:0000256" key="9">
    <source>
        <dbReference type="PIRSR" id="PIRSR039133-2"/>
    </source>
</evidence>
<dbReference type="GO" id="GO:0019948">
    <property type="term" value="F:SUMO activating enzyme activity"/>
    <property type="evidence" value="ECO:0007669"/>
    <property type="project" value="InterPro"/>
</dbReference>
<comment type="similarity">
    <text evidence="2">Belongs to the ubiquitin-activating E1 family.</text>
</comment>
<comment type="pathway">
    <text evidence="1">Protein modification; protein sumoylation.</text>
</comment>
<dbReference type="InterPro" id="IPR019572">
    <property type="entry name" value="UBA_E1_SCCH"/>
</dbReference>
<evidence type="ECO:0000313" key="17">
    <source>
        <dbReference type="Proteomes" id="UP000242474"/>
    </source>
</evidence>
<feature type="non-terminal residue" evidence="16">
    <location>
        <position position="1"/>
    </location>
</feature>
<evidence type="ECO:0000256" key="8">
    <source>
        <dbReference type="PIRSR" id="PIRSR039133-1"/>
    </source>
</evidence>
<evidence type="ECO:0000256" key="6">
    <source>
        <dbReference type="ARBA" id="ARBA00022833"/>
    </source>
</evidence>
<dbReference type="InterPro" id="IPR045886">
    <property type="entry name" value="ThiF/MoeB/HesA"/>
</dbReference>
<dbReference type="GO" id="GO:0016925">
    <property type="term" value="P:protein sumoylation"/>
    <property type="evidence" value="ECO:0007669"/>
    <property type="project" value="UniProtKB-UniPathway"/>
</dbReference>
<protein>
    <recommendedName>
        <fullName evidence="18">Ubiquitin-activating enzyme E1-like</fullName>
    </recommendedName>
</protein>
<dbReference type="OrthoDB" id="10255449at2759"/>
<evidence type="ECO:0000256" key="3">
    <source>
        <dbReference type="ARBA" id="ARBA00022723"/>
    </source>
</evidence>
<dbReference type="Gene3D" id="3.10.290.20">
    <property type="entry name" value="Ubiquitin-like 2 activating enzyme e1b. Chain: B, domain 3"/>
    <property type="match status" value="1"/>
</dbReference>
<keyword evidence="4 9" id="KW-0547">Nucleotide-binding</keyword>
<dbReference type="PANTHER" id="PTHR10953:SF5">
    <property type="entry name" value="SUMO-ACTIVATING ENZYME SUBUNIT 2"/>
    <property type="match status" value="1"/>
</dbReference>
<evidence type="ECO:0000313" key="16">
    <source>
        <dbReference type="EMBL" id="PIA15082.1"/>
    </source>
</evidence>
<feature type="domain" description="THIF-type NAD/FAD binding fold" evidence="14">
    <location>
        <begin position="2"/>
        <end position="421"/>
    </location>
</feature>
<dbReference type="FunFam" id="3.50.50.80:FF:000002">
    <property type="entry name" value="SUMO-activating enzyme subunit 2"/>
    <property type="match status" value="1"/>
</dbReference>
<dbReference type="PROSITE" id="PS00865">
    <property type="entry name" value="UBIQUITIN_ACTIVAT_2"/>
    <property type="match status" value="1"/>
</dbReference>